<evidence type="ECO:0000313" key="2">
    <source>
        <dbReference type="EMBL" id="OIQ64838.1"/>
    </source>
</evidence>
<sequence>MLHTQPLERPVHPGRSAEIARVAAIGHQHHGSLRIHAQAAHQRDVAGHGQQFAGIVGGPAPCGIGRRHGAGNMARGVGRVGAIGLAQIHHPHPGQLRQQCRRREQGAECATLGAGLRRTGTLAQGPGGQRPAQEEAAPYAGPDGRRTRCGKMAGAGIGCHAGHCGPGRPRWGNTVFAYA</sequence>
<reference evidence="2" key="1">
    <citation type="submission" date="2016-10" db="EMBL/GenBank/DDBJ databases">
        <title>Sequence of Gallionella enrichment culture.</title>
        <authorList>
            <person name="Poehlein A."/>
            <person name="Muehling M."/>
            <person name="Daniel R."/>
        </authorList>
    </citation>
    <scope>NUCLEOTIDE SEQUENCE</scope>
</reference>
<accession>A0A1J5P163</accession>
<protein>
    <submittedName>
        <fullName evidence="2">Uncharacterized protein</fullName>
    </submittedName>
</protein>
<proteinExistence type="predicted"/>
<comment type="caution">
    <text evidence="2">The sequence shown here is derived from an EMBL/GenBank/DDBJ whole genome shotgun (WGS) entry which is preliminary data.</text>
</comment>
<dbReference type="AlphaFoldDB" id="A0A1J5P163"/>
<gene>
    <name evidence="2" type="ORF">GALL_536110</name>
</gene>
<organism evidence="2">
    <name type="scientific">mine drainage metagenome</name>
    <dbReference type="NCBI Taxonomy" id="410659"/>
    <lineage>
        <taxon>unclassified sequences</taxon>
        <taxon>metagenomes</taxon>
        <taxon>ecological metagenomes</taxon>
    </lineage>
</organism>
<dbReference type="EMBL" id="MLJW01007799">
    <property type="protein sequence ID" value="OIQ64838.1"/>
    <property type="molecule type" value="Genomic_DNA"/>
</dbReference>
<evidence type="ECO:0000256" key="1">
    <source>
        <dbReference type="SAM" id="MobiDB-lite"/>
    </source>
</evidence>
<feature type="region of interest" description="Disordered" evidence="1">
    <location>
        <begin position="118"/>
        <end position="144"/>
    </location>
</feature>
<name>A0A1J5P163_9ZZZZ</name>